<accession>A0A178M085</accession>
<keyword evidence="2" id="KW-0012">Acyltransferase</keyword>
<gene>
    <name evidence="4" type="ORF">A6A03_04450</name>
</gene>
<evidence type="ECO:0000256" key="1">
    <source>
        <dbReference type="ARBA" id="ARBA00022679"/>
    </source>
</evidence>
<organism evidence="4 5">
    <name type="scientific">Chloroflexus islandicus</name>
    <dbReference type="NCBI Taxonomy" id="1707952"/>
    <lineage>
        <taxon>Bacteria</taxon>
        <taxon>Bacillati</taxon>
        <taxon>Chloroflexota</taxon>
        <taxon>Chloroflexia</taxon>
        <taxon>Chloroflexales</taxon>
        <taxon>Chloroflexineae</taxon>
        <taxon>Chloroflexaceae</taxon>
        <taxon>Chloroflexus</taxon>
    </lineage>
</organism>
<dbReference type="SUPFAM" id="SSF55729">
    <property type="entry name" value="Acyl-CoA N-acyltransferases (Nat)"/>
    <property type="match status" value="1"/>
</dbReference>
<dbReference type="Pfam" id="PF13508">
    <property type="entry name" value="Acetyltransf_7"/>
    <property type="match status" value="1"/>
</dbReference>
<dbReference type="RefSeq" id="WP_066790889.1">
    <property type="nucleotide sequence ID" value="NZ_LWQS01000093.1"/>
</dbReference>
<proteinExistence type="predicted"/>
<dbReference type="InterPro" id="IPR016181">
    <property type="entry name" value="Acyl_CoA_acyltransferase"/>
</dbReference>
<dbReference type="EMBL" id="LWQS01000093">
    <property type="protein sequence ID" value="OAN40565.1"/>
    <property type="molecule type" value="Genomic_DNA"/>
</dbReference>
<protein>
    <recommendedName>
        <fullName evidence="3">N-acetyltransferase domain-containing protein</fullName>
    </recommendedName>
</protein>
<dbReference type="CDD" id="cd04301">
    <property type="entry name" value="NAT_SF"/>
    <property type="match status" value="1"/>
</dbReference>
<dbReference type="PANTHER" id="PTHR43877">
    <property type="entry name" value="AMINOALKYLPHOSPHONATE N-ACETYLTRANSFERASE-RELATED-RELATED"/>
    <property type="match status" value="1"/>
</dbReference>
<dbReference type="GO" id="GO:0016747">
    <property type="term" value="F:acyltransferase activity, transferring groups other than amino-acyl groups"/>
    <property type="evidence" value="ECO:0007669"/>
    <property type="project" value="InterPro"/>
</dbReference>
<keyword evidence="5" id="KW-1185">Reference proteome</keyword>
<keyword evidence="1" id="KW-0808">Transferase</keyword>
<dbReference type="InterPro" id="IPR050832">
    <property type="entry name" value="Bact_Acetyltransf"/>
</dbReference>
<dbReference type="Gene3D" id="3.40.630.30">
    <property type="match status" value="1"/>
</dbReference>
<sequence>MPSQPIVRPAELTDVTACKTIADAHRSALGFIVAATFVDSIQRHRLFVAETDGEVIGFLRYNHRVRGDETALYDICVAKNWQRQGIGRMLITVLRESCYVHRRYAIIARCPVDLPANAFYARLGFQQVTIEAGRRRPLVLWQLTLAEA</sequence>
<evidence type="ECO:0000256" key="2">
    <source>
        <dbReference type="ARBA" id="ARBA00023315"/>
    </source>
</evidence>
<dbReference type="STRING" id="1707952.A6A03_04450"/>
<reference evidence="4 5" key="1">
    <citation type="submission" date="2016-04" db="EMBL/GenBank/DDBJ databases">
        <title>Chloroflexus islandicus sp. nov., a thermophilic filamentous anoxygenic phototrophic bacterium from geyser Strokkur (Iceland).</title>
        <authorList>
            <person name="Gaisin V.A."/>
            <person name="Kalashnikov A.M."/>
            <person name="Sukhacheva M.V."/>
            <person name="Grouzdev D.S."/>
            <person name="Ivanov T.M."/>
            <person name="Kuznetsov B."/>
            <person name="Gorlenko V.M."/>
        </authorList>
    </citation>
    <scope>NUCLEOTIDE SEQUENCE [LARGE SCALE GENOMIC DNA]</scope>
    <source>
        <strain evidence="5">isl-2</strain>
    </source>
</reference>
<dbReference type="Proteomes" id="UP000078287">
    <property type="component" value="Unassembled WGS sequence"/>
</dbReference>
<dbReference type="AlphaFoldDB" id="A0A178M085"/>
<comment type="caution">
    <text evidence="4">The sequence shown here is derived from an EMBL/GenBank/DDBJ whole genome shotgun (WGS) entry which is preliminary data.</text>
</comment>
<name>A0A178M085_9CHLR</name>
<dbReference type="InterPro" id="IPR000182">
    <property type="entry name" value="GNAT_dom"/>
</dbReference>
<feature type="domain" description="N-acetyltransferase" evidence="3">
    <location>
        <begin position="5"/>
        <end position="146"/>
    </location>
</feature>
<dbReference type="PROSITE" id="PS51186">
    <property type="entry name" value="GNAT"/>
    <property type="match status" value="1"/>
</dbReference>
<evidence type="ECO:0000313" key="4">
    <source>
        <dbReference type="EMBL" id="OAN40565.1"/>
    </source>
</evidence>
<dbReference type="OrthoDB" id="9802340at2"/>
<evidence type="ECO:0000259" key="3">
    <source>
        <dbReference type="PROSITE" id="PS51186"/>
    </source>
</evidence>
<evidence type="ECO:0000313" key="5">
    <source>
        <dbReference type="Proteomes" id="UP000078287"/>
    </source>
</evidence>